<evidence type="ECO:0000313" key="1">
    <source>
        <dbReference type="EMBL" id="KHG06660.1"/>
    </source>
</evidence>
<evidence type="ECO:0000313" key="2">
    <source>
        <dbReference type="Proteomes" id="UP000032142"/>
    </source>
</evidence>
<sequence>MNLCSKCYLDFWAGEEQAKKAKAAM</sequence>
<name>A0A0B0N0V6_GOSAR</name>
<keyword evidence="2" id="KW-1185">Reference proteome</keyword>
<organism evidence="1 2">
    <name type="scientific">Gossypium arboreum</name>
    <name type="common">Tree cotton</name>
    <name type="synonym">Gossypium nanking</name>
    <dbReference type="NCBI Taxonomy" id="29729"/>
    <lineage>
        <taxon>Eukaryota</taxon>
        <taxon>Viridiplantae</taxon>
        <taxon>Streptophyta</taxon>
        <taxon>Embryophyta</taxon>
        <taxon>Tracheophyta</taxon>
        <taxon>Spermatophyta</taxon>
        <taxon>Magnoliopsida</taxon>
        <taxon>eudicotyledons</taxon>
        <taxon>Gunneridae</taxon>
        <taxon>Pentapetalae</taxon>
        <taxon>rosids</taxon>
        <taxon>malvids</taxon>
        <taxon>Malvales</taxon>
        <taxon>Malvaceae</taxon>
        <taxon>Malvoideae</taxon>
        <taxon>Gossypium</taxon>
    </lineage>
</organism>
<comment type="caution">
    <text evidence="1">The sequence shown here is derived from an EMBL/GenBank/DDBJ whole genome shotgun (WGS) entry which is preliminary data.</text>
</comment>
<reference evidence="2" key="1">
    <citation type="submission" date="2014-09" db="EMBL/GenBank/DDBJ databases">
        <authorList>
            <person name="Mudge J."/>
            <person name="Ramaraj T."/>
            <person name="Lindquist I.E."/>
            <person name="Bharti A.K."/>
            <person name="Sundararajan A."/>
            <person name="Cameron C.T."/>
            <person name="Woodward J.E."/>
            <person name="May G.D."/>
            <person name="Brubaker C."/>
            <person name="Broadhvest J."/>
            <person name="Wilkins T.A."/>
        </authorList>
    </citation>
    <scope>NUCLEOTIDE SEQUENCE</scope>
    <source>
        <strain evidence="2">cv. AKA8401</strain>
    </source>
</reference>
<proteinExistence type="predicted"/>
<accession>A0A0B0N0V6</accession>
<dbReference type="EMBL" id="JRRC01457300">
    <property type="protein sequence ID" value="KHG06660.1"/>
    <property type="molecule type" value="Genomic_DNA"/>
</dbReference>
<dbReference type="Proteomes" id="UP000032142">
    <property type="component" value="Unassembled WGS sequence"/>
</dbReference>
<gene>
    <name evidence="1" type="ORF">F383_33130</name>
</gene>
<dbReference type="AlphaFoldDB" id="A0A0B0N0V6"/>
<protein>
    <submittedName>
        <fullName evidence="1">Zinc finger A20 and AN1 domain-containing stress-associated 1-like protein</fullName>
    </submittedName>
</protein>